<evidence type="ECO:0000256" key="11">
    <source>
        <dbReference type="ARBA" id="ARBA00023004"/>
    </source>
</evidence>
<keyword evidence="15" id="KW-0812">Transmembrane</keyword>
<gene>
    <name evidence="16" type="ORF">Cfor_02942</name>
</gene>
<evidence type="ECO:0000256" key="6">
    <source>
        <dbReference type="ARBA" id="ARBA00022617"/>
    </source>
</evidence>
<dbReference type="Gene3D" id="1.10.630.10">
    <property type="entry name" value="Cytochrome P450"/>
    <property type="match status" value="2"/>
</dbReference>
<keyword evidence="15" id="KW-1133">Transmembrane helix</keyword>
<dbReference type="InParanoid" id="A0A6L2Q1G2"/>
<feature type="binding site" description="axial binding residue" evidence="14">
    <location>
        <position position="843"/>
    </location>
    <ligand>
        <name>heme</name>
        <dbReference type="ChEBI" id="CHEBI:30413"/>
    </ligand>
    <ligandPart>
        <name>Fe</name>
        <dbReference type="ChEBI" id="CHEBI:18248"/>
    </ligandPart>
</feature>
<proteinExistence type="inferred from homology"/>
<dbReference type="GO" id="GO:0020037">
    <property type="term" value="F:heme binding"/>
    <property type="evidence" value="ECO:0007669"/>
    <property type="project" value="InterPro"/>
</dbReference>
<evidence type="ECO:0000256" key="7">
    <source>
        <dbReference type="ARBA" id="ARBA00022723"/>
    </source>
</evidence>
<evidence type="ECO:0000256" key="3">
    <source>
        <dbReference type="ARBA" id="ARBA00004174"/>
    </source>
</evidence>
<name>A0A6L2Q1G2_COPFO</name>
<evidence type="ECO:0000256" key="1">
    <source>
        <dbReference type="ARBA" id="ARBA00001971"/>
    </source>
</evidence>
<evidence type="ECO:0000256" key="8">
    <source>
        <dbReference type="ARBA" id="ARBA00022824"/>
    </source>
</evidence>
<dbReference type="Proteomes" id="UP000502823">
    <property type="component" value="Unassembled WGS sequence"/>
</dbReference>
<dbReference type="Pfam" id="PF00067">
    <property type="entry name" value="p450"/>
    <property type="match status" value="2"/>
</dbReference>
<evidence type="ECO:0000313" key="17">
    <source>
        <dbReference type="Proteomes" id="UP000502823"/>
    </source>
</evidence>
<keyword evidence="6 14" id="KW-0349">Heme</keyword>
<comment type="cofactor">
    <cofactor evidence="1 14">
        <name>heme</name>
        <dbReference type="ChEBI" id="CHEBI:30413"/>
    </cofactor>
</comment>
<accession>A0A6L2Q1G2</accession>
<evidence type="ECO:0000256" key="4">
    <source>
        <dbReference type="ARBA" id="ARBA00004406"/>
    </source>
</evidence>
<dbReference type="GO" id="GO:0005506">
    <property type="term" value="F:iron ion binding"/>
    <property type="evidence" value="ECO:0007669"/>
    <property type="project" value="InterPro"/>
</dbReference>
<dbReference type="EMBL" id="BLKM01000718">
    <property type="protein sequence ID" value="GFG37750.1"/>
    <property type="molecule type" value="Genomic_DNA"/>
</dbReference>
<dbReference type="SUPFAM" id="SSF48264">
    <property type="entry name" value="Cytochrome P450"/>
    <property type="match status" value="2"/>
</dbReference>
<dbReference type="PRINTS" id="PR00463">
    <property type="entry name" value="EP450I"/>
</dbReference>
<dbReference type="GO" id="GO:0004497">
    <property type="term" value="F:monooxygenase activity"/>
    <property type="evidence" value="ECO:0007669"/>
    <property type="project" value="UniProtKB-KW"/>
</dbReference>
<dbReference type="PRINTS" id="PR00385">
    <property type="entry name" value="P450"/>
</dbReference>
<keyword evidence="7 14" id="KW-0479">Metal-binding</keyword>
<sequence length="902" mass="103472">VSNRLSTGQKWHTHRKMITPTFHFKILDSFVEVFSEKSEILISKLRKEVGSQGFDVYPYITKCTLDIICETAMGTPINAQGDKDSEYVSAVYKMSEVIVHRMLRPWLSPDCIFKLTAAGKRHEKCLRVLHGFTNRRCVYNLASVRYLSFTSTGRKRRLAFLDLLLEASHDGIMLTDEELREEVDTFMFEGHDTTSAGICWTIYLLGLHTDIQNKVSEELDHIFHGSDRSVTMKDLNEMKYLERVIKESLRLYPSVPFIGRETTQDIEHEYTIPAGVTMTVPIYGIHRNPDQFPNPEKFNPDNFLPERVAKRHPYAYIPFSAGPRNCIGQKFAMLEMKTVLSCILRHYRLSSIDRREDITLIAELILRPDEGVKVIITPRDGLYVEKQEYNAMEAVTILLGGALFIIALLFLLTANKKETEFATRVNKLHGPTRYPIVGTDLSYVFLKRTELFKHALMIEQKFSPIFRTWTANKPQVHLLQPEDVGVILRSSEHLDKTEPYEFLQDWLGTGLLTSTGQKWHSHRKMITPTFHFTILDSFVEVFSEKGEILISKLRKEVGSQGFNICPYITKCTLDIICETAMGTPVHAQDDRGSDYVKAVHDMGEIIINRLFRPWLYLNFIFKMSAIGRRNDECLRVLHGFTNKMIQERKNAVGNLPNKTDTSLTEEDSYSQKRRKASLDLLLEALHNGATMTDQDVREEVDTLMFAGHDTTSAALCWTLFLLGLHPDVQETAYQEQESIFQGSDRSVTMKDLNEMKYLERVIKETLRLYPSVPVIGRLLKKAVSTGYDIPSGCTVVMHIYGVHRNPVQFPNPEKFDPDNFLPERVAKRHPYAYIPFSAGPRNCIGQKFAMLEMKTVLSCMLRHYRLRSLDNRDTVILLAEIVLKSDRGINVTITPRQTRNGG</sequence>
<keyword evidence="17" id="KW-1185">Reference proteome</keyword>
<dbReference type="InterPro" id="IPR036396">
    <property type="entry name" value="Cyt_P450_sf"/>
</dbReference>
<dbReference type="InterPro" id="IPR001128">
    <property type="entry name" value="Cyt_P450"/>
</dbReference>
<protein>
    <recommendedName>
        <fullName evidence="18">Cytochrome P450</fullName>
    </recommendedName>
</protein>
<evidence type="ECO:0000256" key="13">
    <source>
        <dbReference type="ARBA" id="ARBA00023136"/>
    </source>
</evidence>
<keyword evidence="11 14" id="KW-0408">Iron</keyword>
<feature type="non-terminal residue" evidence="16">
    <location>
        <position position="1"/>
    </location>
</feature>
<dbReference type="PANTHER" id="PTHR24291">
    <property type="entry name" value="CYTOCHROME P450 FAMILY 4"/>
    <property type="match status" value="1"/>
</dbReference>
<dbReference type="GO" id="GO:0005789">
    <property type="term" value="C:endoplasmic reticulum membrane"/>
    <property type="evidence" value="ECO:0007669"/>
    <property type="project" value="UniProtKB-SubCell"/>
</dbReference>
<feature type="non-terminal residue" evidence="16">
    <location>
        <position position="902"/>
    </location>
</feature>
<reference evidence="17" key="1">
    <citation type="submission" date="2020-01" db="EMBL/GenBank/DDBJ databases">
        <title>Draft genome sequence of the Termite Coptotermes fromosanus.</title>
        <authorList>
            <person name="Itakura S."/>
            <person name="Yosikawa Y."/>
            <person name="Umezawa K."/>
        </authorList>
    </citation>
    <scope>NUCLEOTIDE SEQUENCE [LARGE SCALE GENOMIC DNA]</scope>
</reference>
<comment type="similarity">
    <text evidence="5">Belongs to the cytochrome P450 family.</text>
</comment>
<evidence type="ECO:0000256" key="9">
    <source>
        <dbReference type="ARBA" id="ARBA00022848"/>
    </source>
</evidence>
<comment type="caution">
    <text evidence="16">The sequence shown here is derived from an EMBL/GenBank/DDBJ whole genome shotgun (WGS) entry which is preliminary data.</text>
</comment>
<dbReference type="PROSITE" id="PS00086">
    <property type="entry name" value="CYTOCHROME_P450"/>
    <property type="match status" value="2"/>
</dbReference>
<dbReference type="CDD" id="cd20628">
    <property type="entry name" value="CYP4"/>
    <property type="match status" value="1"/>
</dbReference>
<evidence type="ECO:0008006" key="18">
    <source>
        <dbReference type="Google" id="ProtNLM"/>
    </source>
</evidence>
<dbReference type="GO" id="GO:0016705">
    <property type="term" value="F:oxidoreductase activity, acting on paired donors, with incorporation or reduction of molecular oxygen"/>
    <property type="evidence" value="ECO:0007669"/>
    <property type="project" value="InterPro"/>
</dbReference>
<comment type="function">
    <text evidence="2">May be involved in the metabolism of insect hormones and in the breakdown of synthetic insecticides.</text>
</comment>
<dbReference type="AlphaFoldDB" id="A0A6L2Q1G2"/>
<dbReference type="InterPro" id="IPR050196">
    <property type="entry name" value="Cytochrome_P450_Monoox"/>
</dbReference>
<keyword evidence="12" id="KW-0503">Monooxygenase</keyword>
<comment type="subcellular location">
    <subcellularLocation>
        <location evidence="4">Endoplasmic reticulum membrane</location>
        <topology evidence="4">Peripheral membrane protein</topology>
    </subcellularLocation>
    <subcellularLocation>
        <location evidence="3">Microsome membrane</location>
        <topology evidence="3">Peripheral membrane protein</topology>
    </subcellularLocation>
</comment>
<dbReference type="PANTHER" id="PTHR24291:SF209">
    <property type="entry name" value="CYTOCHROME P450-LIKE PROTEIN"/>
    <property type="match status" value="1"/>
</dbReference>
<evidence type="ECO:0000256" key="15">
    <source>
        <dbReference type="SAM" id="Phobius"/>
    </source>
</evidence>
<keyword evidence="8" id="KW-0256">Endoplasmic reticulum</keyword>
<evidence type="ECO:0000256" key="14">
    <source>
        <dbReference type="PIRSR" id="PIRSR602401-1"/>
    </source>
</evidence>
<evidence type="ECO:0000256" key="2">
    <source>
        <dbReference type="ARBA" id="ARBA00003690"/>
    </source>
</evidence>
<evidence type="ECO:0000256" key="10">
    <source>
        <dbReference type="ARBA" id="ARBA00023002"/>
    </source>
</evidence>
<keyword evidence="13 15" id="KW-0472">Membrane</keyword>
<dbReference type="OrthoDB" id="1470350at2759"/>
<feature type="transmembrane region" description="Helical" evidence="15">
    <location>
        <begin position="394"/>
        <end position="414"/>
    </location>
</feature>
<dbReference type="InterPro" id="IPR002401">
    <property type="entry name" value="Cyt_P450_E_grp-I"/>
</dbReference>
<keyword evidence="10" id="KW-0560">Oxidoreductase</keyword>
<evidence type="ECO:0000256" key="5">
    <source>
        <dbReference type="ARBA" id="ARBA00010617"/>
    </source>
</evidence>
<dbReference type="InterPro" id="IPR017972">
    <property type="entry name" value="Cyt_P450_CS"/>
</dbReference>
<organism evidence="16 17">
    <name type="scientific">Coptotermes formosanus</name>
    <name type="common">Formosan subterranean termite</name>
    <dbReference type="NCBI Taxonomy" id="36987"/>
    <lineage>
        <taxon>Eukaryota</taxon>
        <taxon>Metazoa</taxon>
        <taxon>Ecdysozoa</taxon>
        <taxon>Arthropoda</taxon>
        <taxon>Hexapoda</taxon>
        <taxon>Insecta</taxon>
        <taxon>Pterygota</taxon>
        <taxon>Neoptera</taxon>
        <taxon>Polyneoptera</taxon>
        <taxon>Dictyoptera</taxon>
        <taxon>Blattodea</taxon>
        <taxon>Blattoidea</taxon>
        <taxon>Termitoidae</taxon>
        <taxon>Rhinotermitidae</taxon>
        <taxon>Coptotermes</taxon>
    </lineage>
</organism>
<evidence type="ECO:0000256" key="12">
    <source>
        <dbReference type="ARBA" id="ARBA00023033"/>
    </source>
</evidence>
<dbReference type="FunFam" id="1.10.630.10:FF:000035">
    <property type="entry name" value="CYtochrome P450 family"/>
    <property type="match status" value="2"/>
</dbReference>
<keyword evidence="9" id="KW-0492">Microsome</keyword>
<evidence type="ECO:0000313" key="16">
    <source>
        <dbReference type="EMBL" id="GFG37750.1"/>
    </source>
</evidence>